<evidence type="ECO:0000256" key="7">
    <source>
        <dbReference type="ARBA" id="ARBA00023157"/>
    </source>
</evidence>
<protein>
    <submittedName>
        <fullName evidence="14">Streptogrisin C</fullName>
    </submittedName>
</protein>
<proteinExistence type="inferred from homology"/>
<feature type="active site" description="Charge relay system" evidence="8">
    <location>
        <position position="343"/>
    </location>
</feature>
<comment type="similarity">
    <text evidence="1">Belongs to the peptidase S1 family.</text>
</comment>
<evidence type="ECO:0000256" key="11">
    <source>
        <dbReference type="SAM" id="SignalP"/>
    </source>
</evidence>
<dbReference type="InterPro" id="IPR004236">
    <property type="entry name" value="Pept_S1_alpha_lytic"/>
</dbReference>
<dbReference type="InterPro" id="IPR043504">
    <property type="entry name" value="Peptidase_S1_PA_chymotrypsin"/>
</dbReference>
<evidence type="ECO:0000256" key="8">
    <source>
        <dbReference type="PIRSR" id="PIRSR001134-1"/>
    </source>
</evidence>
<organism evidence="14 15">
    <name type="scientific">Pseudosporangium ferrugineum</name>
    <dbReference type="NCBI Taxonomy" id="439699"/>
    <lineage>
        <taxon>Bacteria</taxon>
        <taxon>Bacillati</taxon>
        <taxon>Actinomycetota</taxon>
        <taxon>Actinomycetes</taxon>
        <taxon>Micromonosporales</taxon>
        <taxon>Micromonosporaceae</taxon>
        <taxon>Pseudosporangium</taxon>
    </lineage>
</organism>
<evidence type="ECO:0000256" key="9">
    <source>
        <dbReference type="PIRSR" id="PIRSR001134-2"/>
    </source>
</evidence>
<name>A0A2T0RTV2_9ACTN</name>
<evidence type="ECO:0000256" key="5">
    <source>
        <dbReference type="ARBA" id="ARBA00022825"/>
    </source>
</evidence>
<dbReference type="OrthoDB" id="8781117at2"/>
<keyword evidence="4" id="KW-0378">Hydrolase</keyword>
<dbReference type="Gene3D" id="3.30.300.50">
    <property type="match status" value="1"/>
</dbReference>
<dbReference type="Gene3D" id="2.40.10.10">
    <property type="entry name" value="Trypsin-like serine proteases"/>
    <property type="match status" value="2"/>
</dbReference>
<dbReference type="Proteomes" id="UP000239209">
    <property type="component" value="Unassembled WGS sequence"/>
</dbReference>
<dbReference type="GO" id="GO:0005576">
    <property type="term" value="C:extracellular region"/>
    <property type="evidence" value="ECO:0007669"/>
    <property type="project" value="InterPro"/>
</dbReference>
<keyword evidence="6" id="KW-0865">Zymogen</keyword>
<feature type="active site" description="Charge relay system" evidence="8">
    <location>
        <position position="233"/>
    </location>
</feature>
<dbReference type="InterPro" id="IPR001254">
    <property type="entry name" value="Trypsin_dom"/>
</dbReference>
<evidence type="ECO:0000256" key="1">
    <source>
        <dbReference type="ARBA" id="ARBA00007664"/>
    </source>
</evidence>
<feature type="compositionally biased region" description="Low complexity" evidence="10">
    <location>
        <begin position="399"/>
        <end position="410"/>
    </location>
</feature>
<dbReference type="Pfam" id="PF00089">
    <property type="entry name" value="Trypsin"/>
    <property type="match status" value="1"/>
</dbReference>
<feature type="disulfide bond" evidence="9">
    <location>
        <begin position="218"/>
        <end position="234"/>
    </location>
</feature>
<feature type="domain" description="Peptidase S1A alpha-lytic prodomain" evidence="13">
    <location>
        <begin position="125"/>
        <end position="181"/>
    </location>
</feature>
<dbReference type="GO" id="GO:0006508">
    <property type="term" value="P:proteolysis"/>
    <property type="evidence" value="ECO:0007669"/>
    <property type="project" value="UniProtKB-KW"/>
</dbReference>
<accession>A0A2T0RTV2</accession>
<dbReference type="AlphaFoldDB" id="A0A2T0RTV2"/>
<dbReference type="InterPro" id="IPR035070">
    <property type="entry name" value="Streptogrisin_prodomain"/>
</dbReference>
<evidence type="ECO:0000256" key="10">
    <source>
        <dbReference type="SAM" id="MobiDB-lite"/>
    </source>
</evidence>
<feature type="domain" description="Peptidase S1" evidence="12">
    <location>
        <begin position="203"/>
        <end position="380"/>
    </location>
</feature>
<evidence type="ECO:0000256" key="6">
    <source>
        <dbReference type="ARBA" id="ARBA00023145"/>
    </source>
</evidence>
<evidence type="ECO:0000313" key="14">
    <source>
        <dbReference type="EMBL" id="PRY24567.1"/>
    </source>
</evidence>
<feature type="chain" id="PRO_5015399162" evidence="11">
    <location>
        <begin position="29"/>
        <end position="436"/>
    </location>
</feature>
<feature type="compositionally biased region" description="Basic residues" evidence="10">
    <location>
        <begin position="427"/>
        <end position="436"/>
    </location>
</feature>
<dbReference type="InterPro" id="IPR001316">
    <property type="entry name" value="Pept_S1A_streptogrisin"/>
</dbReference>
<evidence type="ECO:0000313" key="15">
    <source>
        <dbReference type="Proteomes" id="UP000239209"/>
    </source>
</evidence>
<evidence type="ECO:0000256" key="2">
    <source>
        <dbReference type="ARBA" id="ARBA00022670"/>
    </source>
</evidence>
<dbReference type="RefSeq" id="WP_106129074.1">
    <property type="nucleotide sequence ID" value="NZ_PVZG01000013.1"/>
</dbReference>
<keyword evidence="7 9" id="KW-1015">Disulfide bond</keyword>
<evidence type="ECO:0000256" key="3">
    <source>
        <dbReference type="ARBA" id="ARBA00022729"/>
    </source>
</evidence>
<dbReference type="PRINTS" id="PR00861">
    <property type="entry name" value="ALYTICPTASE"/>
</dbReference>
<dbReference type="PIRSF" id="PIRSF001134">
    <property type="entry name" value="Streptogrisin"/>
    <property type="match status" value="1"/>
</dbReference>
<dbReference type="GO" id="GO:0004252">
    <property type="term" value="F:serine-type endopeptidase activity"/>
    <property type="evidence" value="ECO:0007669"/>
    <property type="project" value="InterPro"/>
</dbReference>
<evidence type="ECO:0000259" key="12">
    <source>
        <dbReference type="Pfam" id="PF00089"/>
    </source>
</evidence>
<feature type="active site" description="Charge relay system" evidence="8">
    <location>
        <position position="262"/>
    </location>
</feature>
<dbReference type="SUPFAM" id="SSF50494">
    <property type="entry name" value="Trypsin-like serine proteases"/>
    <property type="match status" value="1"/>
</dbReference>
<keyword evidence="2" id="KW-0645">Protease</keyword>
<keyword evidence="5" id="KW-0720">Serine protease</keyword>
<keyword evidence="3 11" id="KW-0732">Signal</keyword>
<dbReference type="CDD" id="cd21112">
    <property type="entry name" value="alphaLP-like"/>
    <property type="match status" value="1"/>
</dbReference>
<dbReference type="EMBL" id="PVZG01000013">
    <property type="protein sequence ID" value="PRY24567.1"/>
    <property type="molecule type" value="Genomic_DNA"/>
</dbReference>
<gene>
    <name evidence="14" type="ORF">CLV70_1135</name>
</gene>
<evidence type="ECO:0000256" key="4">
    <source>
        <dbReference type="ARBA" id="ARBA00022801"/>
    </source>
</evidence>
<feature type="disulfide bond" evidence="9">
    <location>
        <begin position="337"/>
        <end position="364"/>
    </location>
</feature>
<dbReference type="Pfam" id="PF02983">
    <property type="entry name" value="Pro_Al_protease"/>
    <property type="match status" value="1"/>
</dbReference>
<feature type="signal peptide" evidence="11">
    <location>
        <begin position="1"/>
        <end position="28"/>
    </location>
</feature>
<keyword evidence="15" id="KW-1185">Reference proteome</keyword>
<dbReference type="InterPro" id="IPR009003">
    <property type="entry name" value="Peptidase_S1_PA"/>
</dbReference>
<sequence>MQRRTVVAIAATVTAAGAAVAFTLPSMAGTTPSRRTAVQSADGVAPQLLAAMKRDLGLSADEATARLQRAKWASGVSTRLRSASGDSYGGAWLGKDGMTLNIAITDASLADDVRAAGAQPRLVQRSVAQLDRAKQALDATATRADRDLPGWYVDVAANQVVVQALRGDADHARELADDAGIPDSAVKVVTVKAAPRPLADVIGAQPYFVNIGGGQARCSIGFAVEGGFVTAGHCGAEGTPTIDLEGDAQGEVADSVFPGNADLGFVQTGANVELQPFVDDFRGNALPVGGSIESPVGAAVCRSGSTTGTFCGTILAKNQTVNYPEGEVTGLTRTNVCAEGGDSGGPWLSGDQAQGVTSGGSGDCTVGGETFFQPINEILDRNNLTLLTTGTGGGGGGAVPSAGATTAPPVEADDPPADDNGRQGGGHFRRGHRSHG</sequence>
<feature type="region of interest" description="Disordered" evidence="10">
    <location>
        <begin position="389"/>
        <end position="436"/>
    </location>
</feature>
<evidence type="ECO:0000259" key="13">
    <source>
        <dbReference type="Pfam" id="PF02983"/>
    </source>
</evidence>
<reference evidence="14 15" key="1">
    <citation type="submission" date="2018-03" db="EMBL/GenBank/DDBJ databases">
        <title>Genomic Encyclopedia of Archaeal and Bacterial Type Strains, Phase II (KMG-II): from individual species to whole genera.</title>
        <authorList>
            <person name="Goeker M."/>
        </authorList>
    </citation>
    <scope>NUCLEOTIDE SEQUENCE [LARGE SCALE GENOMIC DNA]</scope>
    <source>
        <strain evidence="14 15">DSM 45348</strain>
    </source>
</reference>
<feature type="disulfide bond" evidence="9">
    <location>
        <begin position="301"/>
        <end position="311"/>
    </location>
</feature>
<comment type="caution">
    <text evidence="14">The sequence shown here is derived from an EMBL/GenBank/DDBJ whole genome shotgun (WGS) entry which is preliminary data.</text>
</comment>